<name>A0A835LSA3_9MAGN</name>
<proteinExistence type="predicted"/>
<evidence type="ECO:0000256" key="1">
    <source>
        <dbReference type="SAM" id="MobiDB-lite"/>
    </source>
</evidence>
<gene>
    <name evidence="2" type="ORF">IFM89_024187</name>
</gene>
<organism evidence="2 3">
    <name type="scientific">Coptis chinensis</name>
    <dbReference type="NCBI Taxonomy" id="261450"/>
    <lineage>
        <taxon>Eukaryota</taxon>
        <taxon>Viridiplantae</taxon>
        <taxon>Streptophyta</taxon>
        <taxon>Embryophyta</taxon>
        <taxon>Tracheophyta</taxon>
        <taxon>Spermatophyta</taxon>
        <taxon>Magnoliopsida</taxon>
        <taxon>Ranunculales</taxon>
        <taxon>Ranunculaceae</taxon>
        <taxon>Coptidoideae</taxon>
        <taxon>Coptis</taxon>
    </lineage>
</organism>
<feature type="compositionally biased region" description="Polar residues" evidence="1">
    <location>
        <begin position="90"/>
        <end position="101"/>
    </location>
</feature>
<dbReference type="OrthoDB" id="1739838at2759"/>
<evidence type="ECO:0000313" key="2">
    <source>
        <dbReference type="EMBL" id="KAF9606278.1"/>
    </source>
</evidence>
<comment type="caution">
    <text evidence="2">The sequence shown here is derived from an EMBL/GenBank/DDBJ whole genome shotgun (WGS) entry which is preliminary data.</text>
</comment>
<sequence length="119" mass="13850">MKKSSTLWRGLKEALKLIEDHSTWVVANRKGIHLWKDRWAVKSVLRFHSCKTHWHSRRIREYGNTLPIANSRLDLHAKPSETNGPHHHGTNSSGLPKYTQEQPHWGGRFYIKASTMMEA</sequence>
<protein>
    <submittedName>
        <fullName evidence="2">Uncharacterized protein</fullName>
    </submittedName>
</protein>
<dbReference type="Proteomes" id="UP000631114">
    <property type="component" value="Unassembled WGS sequence"/>
</dbReference>
<feature type="region of interest" description="Disordered" evidence="1">
    <location>
        <begin position="76"/>
        <end position="101"/>
    </location>
</feature>
<keyword evidence="3" id="KW-1185">Reference proteome</keyword>
<dbReference type="EMBL" id="JADFTS010000005">
    <property type="protein sequence ID" value="KAF9606278.1"/>
    <property type="molecule type" value="Genomic_DNA"/>
</dbReference>
<evidence type="ECO:0000313" key="3">
    <source>
        <dbReference type="Proteomes" id="UP000631114"/>
    </source>
</evidence>
<accession>A0A835LSA3</accession>
<dbReference type="AlphaFoldDB" id="A0A835LSA3"/>
<reference evidence="2 3" key="1">
    <citation type="submission" date="2020-10" db="EMBL/GenBank/DDBJ databases">
        <title>The Coptis chinensis genome and diversification of protoberbering-type alkaloids.</title>
        <authorList>
            <person name="Wang B."/>
            <person name="Shu S."/>
            <person name="Song C."/>
            <person name="Liu Y."/>
        </authorList>
    </citation>
    <scope>NUCLEOTIDE SEQUENCE [LARGE SCALE GENOMIC DNA]</scope>
    <source>
        <strain evidence="2">HL-2020</strain>
        <tissue evidence="2">Leaf</tissue>
    </source>
</reference>